<organism evidence="5 6">
    <name type="scientific">Fusibacter bizertensis</name>
    <dbReference type="NCBI Taxonomy" id="1488331"/>
    <lineage>
        <taxon>Bacteria</taxon>
        <taxon>Bacillati</taxon>
        <taxon>Bacillota</taxon>
        <taxon>Clostridia</taxon>
        <taxon>Eubacteriales</taxon>
        <taxon>Eubacteriales Family XII. Incertae Sedis</taxon>
        <taxon>Fusibacter</taxon>
    </lineage>
</organism>
<gene>
    <name evidence="5" type="primary">glgD</name>
    <name evidence="5" type="ORF">QE109_12535</name>
</gene>
<dbReference type="Proteomes" id="UP001158045">
    <property type="component" value="Unassembled WGS sequence"/>
</dbReference>
<dbReference type="EMBL" id="JARYZI010000008">
    <property type="protein sequence ID" value="MDH8678979.1"/>
    <property type="molecule type" value="Genomic_DNA"/>
</dbReference>
<dbReference type="SUPFAM" id="SSF53448">
    <property type="entry name" value="Nucleotide-diphospho-sugar transferases"/>
    <property type="match status" value="1"/>
</dbReference>
<dbReference type="CDD" id="cd04651">
    <property type="entry name" value="LbH_G1P_AT_C"/>
    <property type="match status" value="1"/>
</dbReference>
<proteinExistence type="inferred from homology"/>
<accession>A0ABT6NEX5</accession>
<evidence type="ECO:0000259" key="3">
    <source>
        <dbReference type="Pfam" id="PF00483"/>
    </source>
</evidence>
<comment type="caution">
    <text evidence="5">The sequence shown here is derived from an EMBL/GenBank/DDBJ whole genome shotgun (WGS) entry which is preliminary data.</text>
</comment>
<keyword evidence="2" id="KW-0320">Glycogen biosynthesis</keyword>
<dbReference type="SUPFAM" id="SSF51161">
    <property type="entry name" value="Trimeric LpxA-like enzymes"/>
    <property type="match status" value="1"/>
</dbReference>
<dbReference type="InterPro" id="IPR029044">
    <property type="entry name" value="Nucleotide-diphossugar_trans"/>
</dbReference>
<dbReference type="Gene3D" id="2.160.10.10">
    <property type="entry name" value="Hexapeptide repeat proteins"/>
    <property type="match status" value="1"/>
</dbReference>
<evidence type="ECO:0000256" key="1">
    <source>
        <dbReference type="ARBA" id="ARBA00010443"/>
    </source>
</evidence>
<keyword evidence="5" id="KW-0808">Transferase</keyword>
<evidence type="ECO:0000259" key="4">
    <source>
        <dbReference type="Pfam" id="PF24894"/>
    </source>
</evidence>
<sequence>MKNCLGIINLSEVDSPFGVLCQNRPASMLPFAGRYRVIDFTLSNMVNSGINNIGVFTGNKVRSVMDHLGSGQPWDLDRKINGLFLFTPTYDYTSINAKVGDLDLFFQNKSFVKNAKQENIFLAKTYMIANIDLKEAYQEFLDTGADIGIIYKKVSDPKNRFIGCDKINFDGKGEFESIGTNLGMEENFDLSLEMYFMKKNVYFDLLFDSVERGNANYLKQAVLNSLNKYKVHTIEFTGYVSCINTLRNYFDANMAILNQEISNELFFEHGQIFTKVKDEPSTHYKKNARIKNSFVANGCQIDGYVENSIIFRGVKVEKGCIIRNSIVMQKTHIDENVHLNYTILDKRTTINKGVTLIGDPSLPYIGGKKAVISKEGDI</sequence>
<evidence type="ECO:0000313" key="6">
    <source>
        <dbReference type="Proteomes" id="UP001158045"/>
    </source>
</evidence>
<dbReference type="InterPro" id="IPR056818">
    <property type="entry name" value="GlmU/GlgC-like_hexapep"/>
</dbReference>
<dbReference type="PANTHER" id="PTHR43523:SF6">
    <property type="entry name" value="GLYCOGEN BIOSYNTHESIS PROTEIN GLGD"/>
    <property type="match status" value="1"/>
</dbReference>
<evidence type="ECO:0000313" key="5">
    <source>
        <dbReference type="EMBL" id="MDH8678979.1"/>
    </source>
</evidence>
<dbReference type="InterPro" id="IPR011832">
    <property type="entry name" value="GlgDAde_trans"/>
</dbReference>
<dbReference type="EC" id="2.7.7.27" evidence="5"/>
<dbReference type="InterPro" id="IPR011831">
    <property type="entry name" value="ADP-Glc_PPase"/>
</dbReference>
<dbReference type="PANTHER" id="PTHR43523">
    <property type="entry name" value="GLUCOSE-1-PHOSPHATE ADENYLYLTRANSFERASE-RELATED"/>
    <property type="match status" value="1"/>
</dbReference>
<reference evidence="5 6" key="1">
    <citation type="submission" date="2023-04" db="EMBL/GenBank/DDBJ databases">
        <title>Fusibacter bizertensis strain WBS, isolated from littoral bottom sediments of the Arctic seas - biochemical and genomic analysis.</title>
        <authorList>
            <person name="Brioukhanov A.L."/>
        </authorList>
    </citation>
    <scope>NUCLEOTIDE SEQUENCE [LARGE SCALE GENOMIC DNA]</scope>
    <source>
        <strain evidence="5 6">WBS</strain>
    </source>
</reference>
<dbReference type="GO" id="GO:0008878">
    <property type="term" value="F:glucose-1-phosphate adenylyltransferase activity"/>
    <property type="evidence" value="ECO:0007669"/>
    <property type="project" value="UniProtKB-EC"/>
</dbReference>
<evidence type="ECO:0000256" key="2">
    <source>
        <dbReference type="ARBA" id="ARBA00023056"/>
    </source>
</evidence>
<feature type="domain" description="Glucose-1-phosphate adenylyltransferase/Bifunctional protein GlmU-like C-terminal hexapeptide" evidence="4">
    <location>
        <begin position="285"/>
        <end position="356"/>
    </location>
</feature>
<dbReference type="Pfam" id="PF24894">
    <property type="entry name" value="Hexapep_GlmU"/>
    <property type="match status" value="1"/>
</dbReference>
<keyword evidence="6" id="KW-1185">Reference proteome</keyword>
<dbReference type="InterPro" id="IPR011004">
    <property type="entry name" value="Trimer_LpxA-like_sf"/>
</dbReference>
<name>A0ABT6NEX5_9FIRM</name>
<keyword evidence="5" id="KW-0548">Nucleotidyltransferase</keyword>
<dbReference type="Pfam" id="PF00483">
    <property type="entry name" value="NTP_transferase"/>
    <property type="match status" value="1"/>
</dbReference>
<dbReference type="RefSeq" id="WP_281094874.1">
    <property type="nucleotide sequence ID" value="NZ_JARYZI010000008.1"/>
</dbReference>
<comment type="similarity">
    <text evidence="1">Belongs to the bacterial/plant glucose-1-phosphate adenylyltransferase family.</text>
</comment>
<dbReference type="NCBIfam" id="TIGR02092">
    <property type="entry name" value="glgD"/>
    <property type="match status" value="1"/>
</dbReference>
<dbReference type="Gene3D" id="3.90.550.10">
    <property type="entry name" value="Spore Coat Polysaccharide Biosynthesis Protein SpsA, Chain A"/>
    <property type="match status" value="1"/>
</dbReference>
<protein>
    <submittedName>
        <fullName evidence="5">Glucose-1-phosphate adenylyltransferase subunit GlgD</fullName>
        <ecNumber evidence="5">2.7.7.27</ecNumber>
    </submittedName>
</protein>
<dbReference type="InterPro" id="IPR005835">
    <property type="entry name" value="NTP_transferase_dom"/>
</dbReference>
<feature type="domain" description="Nucleotidyl transferase" evidence="3">
    <location>
        <begin position="22"/>
        <end position="160"/>
    </location>
</feature>